<name>A0ABN7W732_GIGMA</name>
<feature type="non-terminal residue" evidence="2">
    <location>
        <position position="226"/>
    </location>
</feature>
<evidence type="ECO:0000256" key="1">
    <source>
        <dbReference type="SAM" id="MobiDB-lite"/>
    </source>
</evidence>
<evidence type="ECO:0000313" key="3">
    <source>
        <dbReference type="Proteomes" id="UP000789901"/>
    </source>
</evidence>
<feature type="non-terminal residue" evidence="2">
    <location>
        <position position="1"/>
    </location>
</feature>
<evidence type="ECO:0000313" key="2">
    <source>
        <dbReference type="EMBL" id="CAG8819850.1"/>
    </source>
</evidence>
<sequence length="226" mass="26965">SSRKKSNRECANIEIILALQKLFEKKDQKIKDFLREYSNRSFTIDRNIAAWLGMKEIEISLTKIEDSSLEKNNHPPEIFDKVLDQVPEKLKEDIVLRKETNRENNQNRGDKDKDKVDLQETHIQKQKKEFKQPLLNKENKNENSRNNELRKWSNFLRKKAETLAHNMKEKEIQSKVELRFGMINGDRKRMLLSLLNKPVNKIKIDRVLKEEENFYQNSELVVEETE</sequence>
<dbReference type="Proteomes" id="UP000789901">
    <property type="component" value="Unassembled WGS sequence"/>
</dbReference>
<gene>
    <name evidence="2" type="ORF">GMARGA_LOCUS27419</name>
</gene>
<proteinExistence type="predicted"/>
<keyword evidence="3" id="KW-1185">Reference proteome</keyword>
<feature type="compositionally biased region" description="Basic and acidic residues" evidence="1">
    <location>
        <begin position="108"/>
        <end position="151"/>
    </location>
</feature>
<comment type="caution">
    <text evidence="2">The sequence shown here is derived from an EMBL/GenBank/DDBJ whole genome shotgun (WGS) entry which is preliminary data.</text>
</comment>
<accession>A0ABN7W732</accession>
<feature type="region of interest" description="Disordered" evidence="1">
    <location>
        <begin position="94"/>
        <end position="151"/>
    </location>
</feature>
<reference evidence="2 3" key="1">
    <citation type="submission" date="2021-06" db="EMBL/GenBank/DDBJ databases">
        <authorList>
            <person name="Kallberg Y."/>
            <person name="Tangrot J."/>
            <person name="Rosling A."/>
        </authorList>
    </citation>
    <scope>NUCLEOTIDE SEQUENCE [LARGE SCALE GENOMIC DNA]</scope>
    <source>
        <strain evidence="2 3">120-4 pot B 10/14</strain>
    </source>
</reference>
<dbReference type="EMBL" id="CAJVQB010033486">
    <property type="protein sequence ID" value="CAG8819850.1"/>
    <property type="molecule type" value="Genomic_DNA"/>
</dbReference>
<protein>
    <submittedName>
        <fullName evidence="2">19266_t:CDS:1</fullName>
    </submittedName>
</protein>
<organism evidence="2 3">
    <name type="scientific">Gigaspora margarita</name>
    <dbReference type="NCBI Taxonomy" id="4874"/>
    <lineage>
        <taxon>Eukaryota</taxon>
        <taxon>Fungi</taxon>
        <taxon>Fungi incertae sedis</taxon>
        <taxon>Mucoromycota</taxon>
        <taxon>Glomeromycotina</taxon>
        <taxon>Glomeromycetes</taxon>
        <taxon>Diversisporales</taxon>
        <taxon>Gigasporaceae</taxon>
        <taxon>Gigaspora</taxon>
    </lineage>
</organism>